<dbReference type="Proteomes" id="UP000703893">
    <property type="component" value="Unassembled WGS sequence"/>
</dbReference>
<keyword evidence="1" id="KW-0804">Transcription</keyword>
<name>A0A937X6R0_9BACT</name>
<dbReference type="Gene3D" id="3.90.1100.10">
    <property type="match status" value="1"/>
</dbReference>
<proteinExistence type="predicted"/>
<protein>
    <submittedName>
        <fullName evidence="1">DNA-directed RNA polymerase subunit beta</fullName>
    </submittedName>
</protein>
<gene>
    <name evidence="1" type="ORF">FJZ00_08545</name>
</gene>
<dbReference type="EMBL" id="VGJX01000479">
    <property type="protein sequence ID" value="MBM3275190.1"/>
    <property type="molecule type" value="Genomic_DNA"/>
</dbReference>
<dbReference type="AlphaFoldDB" id="A0A937X6R0"/>
<evidence type="ECO:0000313" key="1">
    <source>
        <dbReference type="EMBL" id="MBM3275190.1"/>
    </source>
</evidence>
<sequence length="182" mass="20529">MDGRHNGAAPERVDFSKIRTSIPIPNLIEVQKKSYERFLQMDLLPTEREDTGLQTVFSSVFPISDFRGVSQLEFVDYAIGNWECKCGNLKGLHHLRSTCRNCGATIRTDPFHAGDVLCQSCGTFNKNVVTFCNKCGDPVGLQLKYDMQECQERGMTYAAPLKVTIRLTVYAKDPETNQKTVR</sequence>
<reference evidence="1 2" key="1">
    <citation type="submission" date="2019-03" db="EMBL/GenBank/DDBJ databases">
        <title>Lake Tanganyika Metagenome-Assembled Genomes (MAGs).</title>
        <authorList>
            <person name="Tran P."/>
        </authorList>
    </citation>
    <scope>NUCLEOTIDE SEQUENCE [LARGE SCALE GENOMIC DNA]</scope>
    <source>
        <strain evidence="1">K_DeepCast_65m_m2_236</strain>
    </source>
</reference>
<dbReference type="SUPFAM" id="SSF64484">
    <property type="entry name" value="beta and beta-prime subunits of DNA dependent RNA-polymerase"/>
    <property type="match status" value="1"/>
</dbReference>
<organism evidence="1 2">
    <name type="scientific">Candidatus Tanganyikabacteria bacterium</name>
    <dbReference type="NCBI Taxonomy" id="2961651"/>
    <lineage>
        <taxon>Bacteria</taxon>
        <taxon>Bacillati</taxon>
        <taxon>Candidatus Sericytochromatia</taxon>
        <taxon>Candidatus Tanganyikabacteria</taxon>
    </lineage>
</organism>
<accession>A0A937X6R0</accession>
<keyword evidence="1" id="KW-0240">DNA-directed RNA polymerase</keyword>
<evidence type="ECO:0000313" key="2">
    <source>
        <dbReference type="Proteomes" id="UP000703893"/>
    </source>
</evidence>
<comment type="caution">
    <text evidence="1">The sequence shown here is derived from an EMBL/GenBank/DDBJ whole genome shotgun (WGS) entry which is preliminary data.</text>
</comment>
<dbReference type="GO" id="GO:0000428">
    <property type="term" value="C:DNA-directed RNA polymerase complex"/>
    <property type="evidence" value="ECO:0007669"/>
    <property type="project" value="UniProtKB-KW"/>
</dbReference>
<feature type="non-terminal residue" evidence="1">
    <location>
        <position position="182"/>
    </location>
</feature>